<dbReference type="Pfam" id="PF10354">
    <property type="entry name" value="BMT5-like"/>
    <property type="match status" value="1"/>
</dbReference>
<evidence type="ECO:0000256" key="3">
    <source>
        <dbReference type="ARBA" id="ARBA00022917"/>
    </source>
</evidence>
<dbReference type="PROSITE" id="PS00825">
    <property type="entry name" value="EF1BD_2"/>
    <property type="match status" value="1"/>
</dbReference>
<dbReference type="Gene3D" id="3.30.70.60">
    <property type="match status" value="1"/>
</dbReference>
<sequence>MNRLLYYGSVESIPFYNCSWKSQEEWFEIGQKRPFLGYPITIFGIFIELLYPPILYIIFKKKLIRHACYKIIVVLALVDMTATACSCLISGPLFIQGAVFCSYPNFIYVSGILVLSTWCTSCLCTLLLFLNRIIFIAVPQYSHLIDGNLAYLSLILIASYFIFWFFFTPTVCFNSVGMAWYPDPLAMEKSSEEAEEYYRNTPQAWNNWIFVSVMVVLYVSYFLKVRKVAKGQQKSKAAKAIVVQCIIICFFNTVCALVYNSFTLITPDPLILLIGQLCWSVNHGCPALIYITMNHTIRREYKKLIFRVTKIKTSVIIMSVEGLLSEVRHFNAHALEVAHGEQLHYGGKRVFSDVKPGCSGAQKGSELKEAVGHAKCHAEKAVNKGGNSGDVSQLQQEHSALVKKVDQLASLVAELQLEISTFKKGQVMINRHVLILGDGNLSFSLAIASSDPGNIYFATVFDSREEFIRKYHADDTLAALGALKNAVLVFGVDATDLPARWCNQFHTIIMNFPHPGGKTNLRKSKILLTGIFKSLHTIMNNDARFLLSLATGQSGIEKVENPWISELPTHKKDSWQAIYLGAEEGFVLDSVEIFDTERFKSYKSSGYKETKKGFNNREGLTLGFKKCDNQQESLEDFRRAETGANSGFNYYRPFYTQDLSFLFKESEIHGERLAMDLIKSLSGNCLAEITEVESLRSICPDPPLPNRIYRIIWQGWKLPMGREMCGRIHEELRCRIEERIEQEELPITSAAPAAAAAAAPAKEEAAGDDDFDLFGSEDEEEDEEKKKIVEERLAAYAEKKAKKAGPIAKSSVILDVKPWDDETDLVEMEKLVRSIEMDGLVWGGGKLLPIGYGIKKLQIITVIEDLKVSVDDLIEKITGDFEDHVQSVDIVAFNKI</sequence>
<feature type="domain" description="Translation elongation factor EF1B beta/delta subunit guanine nucleotide exchange" evidence="7">
    <location>
        <begin position="809"/>
        <end position="896"/>
    </location>
</feature>
<dbReference type="GO" id="GO:0070042">
    <property type="term" value="F:rRNA (uridine-N3-)-methyltransferase activity"/>
    <property type="evidence" value="ECO:0007669"/>
    <property type="project" value="InterPro"/>
</dbReference>
<dbReference type="SUPFAM" id="SSF54984">
    <property type="entry name" value="eEF-1beta-like"/>
    <property type="match status" value="1"/>
</dbReference>
<dbReference type="Pfam" id="PF10587">
    <property type="entry name" value="EF-1_beta_acid"/>
    <property type="match status" value="1"/>
</dbReference>
<dbReference type="SMART" id="SM01182">
    <property type="entry name" value="EF-1_beta_acid"/>
    <property type="match status" value="1"/>
</dbReference>
<dbReference type="CDD" id="cd00292">
    <property type="entry name" value="EF1B"/>
    <property type="match status" value="1"/>
</dbReference>
<keyword evidence="3 4" id="KW-0648">Protein biosynthesis</keyword>
<dbReference type="SMART" id="SM00888">
    <property type="entry name" value="EF1_GNE"/>
    <property type="match status" value="1"/>
</dbReference>
<feature type="compositionally biased region" description="Low complexity" evidence="5">
    <location>
        <begin position="751"/>
        <end position="760"/>
    </location>
</feature>
<dbReference type="InterPro" id="IPR001326">
    <property type="entry name" value="Transl_elong_EF1B_B/D_CS"/>
</dbReference>
<evidence type="ECO:0000313" key="9">
    <source>
        <dbReference type="EMBL" id="UMM26596.1"/>
    </source>
</evidence>
<keyword evidence="6" id="KW-0472">Membrane</keyword>
<dbReference type="Gene3D" id="1.20.1070.10">
    <property type="entry name" value="Rhodopsin 7-helix transmembrane proteins"/>
    <property type="match status" value="1"/>
</dbReference>
<dbReference type="InterPro" id="IPR019446">
    <property type="entry name" value="BMT5-like"/>
</dbReference>
<evidence type="ECO:0000313" key="10">
    <source>
        <dbReference type="Proteomes" id="UP000829354"/>
    </source>
</evidence>
<dbReference type="Pfam" id="PF00736">
    <property type="entry name" value="EF1_GNE"/>
    <property type="match status" value="1"/>
</dbReference>
<dbReference type="InterPro" id="IPR029063">
    <property type="entry name" value="SAM-dependent_MTases_sf"/>
</dbReference>
<feature type="region of interest" description="Disordered" evidence="5">
    <location>
        <begin position="751"/>
        <end position="785"/>
    </location>
</feature>
<proteinExistence type="inferred from homology"/>
<feature type="transmembrane region" description="Helical" evidence="6">
    <location>
        <begin position="36"/>
        <end position="59"/>
    </location>
</feature>
<keyword evidence="10" id="KW-1185">Reference proteome</keyword>
<feature type="transmembrane region" description="Helical" evidence="6">
    <location>
        <begin position="205"/>
        <end position="225"/>
    </location>
</feature>
<dbReference type="FunFam" id="3.30.70.60:FF:000001">
    <property type="entry name" value="Elongation factor 1-beta 1 like"/>
    <property type="match status" value="1"/>
</dbReference>
<dbReference type="InterPro" id="IPR019425">
    <property type="entry name" value="7TM_GPCR_serpentine_rcpt_Srt"/>
</dbReference>
<dbReference type="InterPro" id="IPR014038">
    <property type="entry name" value="EF1B_bsu/dsu_GNE"/>
</dbReference>
<dbReference type="GO" id="GO:0003746">
    <property type="term" value="F:translation elongation factor activity"/>
    <property type="evidence" value="ECO:0007669"/>
    <property type="project" value="UniProtKB-KW"/>
</dbReference>
<feature type="domain" description="Elongation factor 1 beta central acidic region eukaryote" evidence="8">
    <location>
        <begin position="773"/>
        <end position="800"/>
    </location>
</feature>
<comment type="similarity">
    <text evidence="1 4">Belongs to the EF-1-beta/EF-1-delta family.</text>
</comment>
<dbReference type="PANTHER" id="PTHR23021">
    <property type="entry name" value="SERPENTINE RECEPTOR, CLASS T"/>
    <property type="match status" value="1"/>
</dbReference>
<evidence type="ECO:0000256" key="4">
    <source>
        <dbReference type="RuleBase" id="RU003791"/>
    </source>
</evidence>
<dbReference type="InterPro" id="IPR036219">
    <property type="entry name" value="eEF-1beta-like_sf"/>
</dbReference>
<name>A0AAE9ET23_CAEBR</name>
<feature type="transmembrane region" description="Helical" evidence="6">
    <location>
        <begin position="107"/>
        <end position="129"/>
    </location>
</feature>
<dbReference type="Pfam" id="PF10321">
    <property type="entry name" value="7TM_GPCR_Srt"/>
    <property type="match status" value="1"/>
</dbReference>
<feature type="compositionally biased region" description="Acidic residues" evidence="5">
    <location>
        <begin position="766"/>
        <end position="783"/>
    </location>
</feature>
<dbReference type="InterPro" id="IPR018940">
    <property type="entry name" value="EF-1_beta_acid_region_euk"/>
</dbReference>
<evidence type="ECO:0000256" key="5">
    <source>
        <dbReference type="SAM" id="MobiDB-lite"/>
    </source>
</evidence>
<evidence type="ECO:0000256" key="2">
    <source>
        <dbReference type="ARBA" id="ARBA00022768"/>
    </source>
</evidence>
<gene>
    <name evidence="9" type="ORF">L5515_010229</name>
</gene>
<dbReference type="EMBL" id="CP092623">
    <property type="protein sequence ID" value="UMM26596.1"/>
    <property type="molecule type" value="Genomic_DNA"/>
</dbReference>
<reference evidence="9 10" key="1">
    <citation type="submission" date="2022-04" db="EMBL/GenBank/DDBJ databases">
        <title>Chromosome-level reference genomes for two strains of Caenorhabditis briggsae: an improved platform for comparative genomics.</title>
        <authorList>
            <person name="Stevens L."/>
            <person name="Andersen E."/>
        </authorList>
    </citation>
    <scope>NUCLEOTIDE SEQUENCE [LARGE SCALE GENOMIC DNA]</scope>
    <source>
        <strain evidence="9">VX34</strain>
        <tissue evidence="9">Whole-organism</tissue>
    </source>
</reference>
<evidence type="ECO:0000259" key="7">
    <source>
        <dbReference type="SMART" id="SM00888"/>
    </source>
</evidence>
<keyword evidence="6" id="KW-1133">Transmembrane helix</keyword>
<feature type="transmembrane region" description="Helical" evidence="6">
    <location>
        <begin position="237"/>
        <end position="259"/>
    </location>
</feature>
<organism evidence="9 10">
    <name type="scientific">Caenorhabditis briggsae</name>
    <dbReference type="NCBI Taxonomy" id="6238"/>
    <lineage>
        <taxon>Eukaryota</taxon>
        <taxon>Metazoa</taxon>
        <taxon>Ecdysozoa</taxon>
        <taxon>Nematoda</taxon>
        <taxon>Chromadorea</taxon>
        <taxon>Rhabditida</taxon>
        <taxon>Rhabditina</taxon>
        <taxon>Rhabditomorpha</taxon>
        <taxon>Rhabditoidea</taxon>
        <taxon>Rhabditidae</taxon>
        <taxon>Peloderinae</taxon>
        <taxon>Caenorhabditis</taxon>
    </lineage>
</organism>
<accession>A0AAE9ET23</accession>
<evidence type="ECO:0000256" key="1">
    <source>
        <dbReference type="ARBA" id="ARBA00007411"/>
    </source>
</evidence>
<evidence type="ECO:0000259" key="8">
    <source>
        <dbReference type="SMART" id="SM01182"/>
    </source>
</evidence>
<keyword evidence="6" id="KW-0812">Transmembrane</keyword>
<dbReference type="GO" id="GO:0070475">
    <property type="term" value="P:rRNA base methylation"/>
    <property type="evidence" value="ECO:0007669"/>
    <property type="project" value="InterPro"/>
</dbReference>
<feature type="transmembrane region" description="Helical" evidence="6">
    <location>
        <begin position="149"/>
        <end position="167"/>
    </location>
</feature>
<keyword evidence="2 4" id="KW-0251">Elongation factor</keyword>
<dbReference type="PANTHER" id="PTHR23021:SF17">
    <property type="entry name" value="SERPENTINE RECEPTOR, CLASS T"/>
    <property type="match status" value="1"/>
</dbReference>
<evidence type="ECO:0000256" key="6">
    <source>
        <dbReference type="SAM" id="Phobius"/>
    </source>
</evidence>
<feature type="transmembrane region" description="Helical" evidence="6">
    <location>
        <begin position="71"/>
        <end position="95"/>
    </location>
</feature>
<dbReference type="Gene3D" id="3.40.50.150">
    <property type="entry name" value="Vaccinia Virus protein VP39"/>
    <property type="match status" value="1"/>
</dbReference>
<dbReference type="InterPro" id="IPR014717">
    <property type="entry name" value="Transl_elong_EF1B/ribsomal_bS6"/>
</dbReference>
<evidence type="ECO:0008006" key="11">
    <source>
        <dbReference type="Google" id="ProtNLM"/>
    </source>
</evidence>
<dbReference type="Proteomes" id="UP000829354">
    <property type="component" value="Chromosome IV"/>
</dbReference>
<dbReference type="PROSITE" id="PS00824">
    <property type="entry name" value="EF1BD_1"/>
    <property type="match status" value="1"/>
</dbReference>
<dbReference type="AlphaFoldDB" id="A0AAE9ET23"/>
<protein>
    <recommendedName>
        <fullName evidence="11">Elongation factor 1-beta</fullName>
    </recommendedName>
</protein>
<dbReference type="SUPFAM" id="SSF81321">
    <property type="entry name" value="Family A G protein-coupled receptor-like"/>
    <property type="match status" value="1"/>
</dbReference>